<evidence type="ECO:0000313" key="1">
    <source>
        <dbReference type="EMBL" id="GBP69562.1"/>
    </source>
</evidence>
<dbReference type="AlphaFoldDB" id="A0A4C1Y404"/>
<dbReference type="OrthoDB" id="6604388at2759"/>
<organism evidence="1 2">
    <name type="scientific">Eumeta variegata</name>
    <name type="common">Bagworm moth</name>
    <name type="synonym">Eumeta japonica</name>
    <dbReference type="NCBI Taxonomy" id="151549"/>
    <lineage>
        <taxon>Eukaryota</taxon>
        <taxon>Metazoa</taxon>
        <taxon>Ecdysozoa</taxon>
        <taxon>Arthropoda</taxon>
        <taxon>Hexapoda</taxon>
        <taxon>Insecta</taxon>
        <taxon>Pterygota</taxon>
        <taxon>Neoptera</taxon>
        <taxon>Endopterygota</taxon>
        <taxon>Lepidoptera</taxon>
        <taxon>Glossata</taxon>
        <taxon>Ditrysia</taxon>
        <taxon>Tineoidea</taxon>
        <taxon>Psychidae</taxon>
        <taxon>Oiketicinae</taxon>
        <taxon>Eumeta</taxon>
    </lineage>
</organism>
<gene>
    <name evidence="1" type="primary">Gtf2ird2</name>
    <name evidence="1" type="ORF">EVAR_61347_1</name>
</gene>
<keyword evidence="2" id="KW-1185">Reference proteome</keyword>
<reference evidence="1 2" key="1">
    <citation type="journal article" date="2019" name="Commun. Biol.">
        <title>The bagworm genome reveals a unique fibroin gene that provides high tensile strength.</title>
        <authorList>
            <person name="Kono N."/>
            <person name="Nakamura H."/>
            <person name="Ohtoshi R."/>
            <person name="Tomita M."/>
            <person name="Numata K."/>
            <person name="Arakawa K."/>
        </authorList>
    </citation>
    <scope>NUCLEOTIDE SEQUENCE [LARGE SCALE GENOMIC DNA]</scope>
</reference>
<protein>
    <submittedName>
        <fullName evidence="1">General transcription factor II-I repeat domain-containing protein 2</fullName>
    </submittedName>
</protein>
<evidence type="ECO:0000313" key="2">
    <source>
        <dbReference type="Proteomes" id="UP000299102"/>
    </source>
</evidence>
<comment type="caution">
    <text evidence="1">The sequence shown here is derived from an EMBL/GenBank/DDBJ whole genome shotgun (WGS) entry which is preliminary data.</text>
</comment>
<dbReference type="EMBL" id="BGZK01001044">
    <property type="protein sequence ID" value="GBP69562.1"/>
    <property type="molecule type" value="Genomic_DNA"/>
</dbReference>
<dbReference type="PANTHER" id="PTHR45913:SF5">
    <property type="entry name" value="GENERAL TRANSCRIPTION FACTOR II-I REPEAT DOMAIN-CONTAINING PROTEIN 2A-LIKE PROTEIN"/>
    <property type="match status" value="1"/>
</dbReference>
<dbReference type="PANTHER" id="PTHR45913">
    <property type="entry name" value="EPM2A-INTERACTING PROTEIN 1"/>
    <property type="match status" value="1"/>
</dbReference>
<dbReference type="STRING" id="151549.A0A4C1Y404"/>
<proteinExistence type="predicted"/>
<dbReference type="Proteomes" id="UP000299102">
    <property type="component" value="Unassembled WGS sequence"/>
</dbReference>
<accession>A0A4C1Y404</accession>
<sequence>MARTLVQFCLSYRGGNFDKRYPSALIVPSLCFVTLCVKKRKVESEGRQFQQKWIEEFLHNALDEITDLSDTAQLAIFIRGVDKEFTVTEELLALEPLKGTTTGKDIFIEVQKKFTSFDLLWSNLVGVCSDRVPSMVGLHKGFIGILNERATELNVQKDD</sequence>
<name>A0A4C1Y404_EUMVA</name>